<accession>A0ABM9QKE1</accession>
<dbReference type="Proteomes" id="UP000792374">
    <property type="component" value="Genome"/>
</dbReference>
<name>A0ABM9QKE1_9POXV</name>
<sequence length="208" mass="24484">MDNIYIILNMNKMIMNNDGLYDIIPCKASLTIIYKNNIIYNNTYNIKYNLYEYRSDNIKFNNAITYLNNKNIFPTKEHKGKRVIRYNSKIGIESETFRNFIKSLIFILKNYININPILVSSHNSNTMWILNKMINNRSTTTINYINTSTIIIDNINISNDCEIINDFCANYIIDNKFDNNLQSQSQSNVIDTILEYISMIFDHNLHTI</sequence>
<organism evidence="1 2">
    <name type="scientific">Choristoneura rosaceana entomopoxvirus 'L'</name>
    <dbReference type="NCBI Taxonomy" id="1293539"/>
    <lineage>
        <taxon>Viruses</taxon>
        <taxon>Varidnaviria</taxon>
        <taxon>Bamfordvirae</taxon>
        <taxon>Nucleocytoviricota</taxon>
        <taxon>Pokkesviricetes</taxon>
        <taxon>Chitovirales</taxon>
        <taxon>Poxviridae</taxon>
        <taxon>Entomopoxvirinae</taxon>
        <taxon>Betaentomopoxvirus</taxon>
        <taxon>Betaentomopoxvirus crosaceana</taxon>
        <taxon>Choristoneura rosaceana entomopoxvirus</taxon>
    </lineage>
</organism>
<protein>
    <submittedName>
        <fullName evidence="1">Uncharacterized protein</fullName>
    </submittedName>
</protein>
<evidence type="ECO:0000313" key="2">
    <source>
        <dbReference type="Proteomes" id="UP000792374"/>
    </source>
</evidence>
<dbReference type="RefSeq" id="YP_008004514.1">
    <property type="nucleotide sequence ID" value="NC_021249.1"/>
</dbReference>
<dbReference type="EMBL" id="HF679133">
    <property type="protein sequence ID" value="CCU56012.1"/>
    <property type="molecule type" value="Genomic_DNA"/>
</dbReference>
<keyword evidence="2" id="KW-1185">Reference proteome</keyword>
<gene>
    <name evidence="1" type="ORF">CHREV_110</name>
</gene>
<proteinExistence type="predicted"/>
<dbReference type="GeneID" id="15613435"/>
<evidence type="ECO:0000313" key="1">
    <source>
        <dbReference type="EMBL" id="CCU56012.1"/>
    </source>
</evidence>
<reference evidence="1" key="1">
    <citation type="journal article" date="2013" name="J. Virol.">
        <title>New Insights into the Evolution of Entomopoxvirinae from the Complete Genome Sequences of Four Entomopoxviruses Infecting Adoxophyes honmai, Choristoneura biennis, Choristoneura rosaceana, and Mythimna separata.</title>
        <authorList>
            <person name="Theze J."/>
            <person name="Takatsuka J."/>
            <person name="Li Z."/>
            <person name="Gallais J."/>
            <person name="Doucet D."/>
            <person name="Arif B."/>
            <person name="Nakai M."/>
            <person name="Herniou E.A."/>
        </authorList>
    </citation>
    <scope>NUCLEOTIDE SEQUENCE</scope>
</reference>